<comment type="caution">
    <text evidence="2">The sequence shown here is derived from an EMBL/GenBank/DDBJ whole genome shotgun (WGS) entry which is preliminary data.</text>
</comment>
<gene>
    <name evidence="2" type="ORF">BSOLF_2550</name>
</gene>
<sequence length="319" mass="36938">MSKRDLASPLFKGGLFPVELFDYTYSLSQQAAEGKIDFTQLEKKIFKMVKVFGALLMEEILRQADELIYQSKEHDGKSEGFREMGIQNLFGEILYRRRIYRTTGDFRYPLDEKLGIEKKQTISPTLSQVSAYLATQNSYRQSARILEQFELYMSHQRIHKAVQEQGERINKHREQMPENEIKRKAEIVLVESDGVYVSLQGKDRNKYGTNLEIKNGCIYEGWEAENPAKTEYRLKNPKVIATTDSSKEYWEKVDNYLQKTYEIEKVGLFVFGSDGSSWEKKGLKLTQDPYIRSTNSTFIDGLNKSLDLGSLQSLIPLKQ</sequence>
<dbReference type="Proteomes" id="UP000244338">
    <property type="component" value="Unassembled WGS sequence"/>
</dbReference>
<evidence type="ECO:0000313" key="3">
    <source>
        <dbReference type="Proteomes" id="UP000244338"/>
    </source>
</evidence>
<proteinExistence type="inferred from homology"/>
<protein>
    <submittedName>
        <fullName evidence="2">Uncharacterized protein</fullName>
    </submittedName>
</protein>
<reference evidence="3" key="1">
    <citation type="journal article" date="2018" name="Sci. Rep.">
        <title>Lignite coal burning seam in the remote Altai Mountains harbors a hydrogen-driven thermophilic microbial community.</title>
        <authorList>
            <person name="Kadnikov V.V."/>
            <person name="Mardanov A.V."/>
            <person name="Ivasenko D.A."/>
            <person name="Antsiferov D.V."/>
            <person name="Beletsky A.V."/>
            <person name="Karnachuk O.V."/>
            <person name="Ravin N.V."/>
        </authorList>
    </citation>
    <scope>NUCLEOTIDE SEQUENCE [LARGE SCALE GENOMIC DNA]</scope>
</reference>
<dbReference type="EMBL" id="PEBX01000017">
    <property type="protein sequence ID" value="PTQ56874.1"/>
    <property type="molecule type" value="Genomic_DNA"/>
</dbReference>
<dbReference type="InterPro" id="IPR009620">
    <property type="entry name" value="UPF0236"/>
</dbReference>
<comment type="similarity">
    <text evidence="1">Belongs to the UPF0236 family.</text>
</comment>
<dbReference type="Pfam" id="PF06782">
    <property type="entry name" value="UPF0236"/>
    <property type="match status" value="1"/>
</dbReference>
<dbReference type="AlphaFoldDB" id="A0A2R6Y2G0"/>
<evidence type="ECO:0000256" key="1">
    <source>
        <dbReference type="ARBA" id="ARBA00006539"/>
    </source>
</evidence>
<accession>A0A2R6Y2G0</accession>
<evidence type="ECO:0000313" key="2">
    <source>
        <dbReference type="EMBL" id="PTQ56874.1"/>
    </source>
</evidence>
<organism evidence="2 3">
    <name type="scientific">Candidatus Carbonibacillus altaicus</name>
    <dbReference type="NCBI Taxonomy" id="2163959"/>
    <lineage>
        <taxon>Bacteria</taxon>
        <taxon>Bacillati</taxon>
        <taxon>Bacillota</taxon>
        <taxon>Bacilli</taxon>
        <taxon>Bacillales</taxon>
        <taxon>Candidatus Carbonibacillus</taxon>
    </lineage>
</organism>
<name>A0A2R6Y2G0_9BACL</name>